<name>A0AAU9EEB4_9BACT</name>
<evidence type="ECO:0000256" key="3">
    <source>
        <dbReference type="ARBA" id="ARBA00023004"/>
    </source>
</evidence>
<dbReference type="EMBL" id="AP028679">
    <property type="protein sequence ID" value="BEQ13604.1"/>
    <property type="molecule type" value="Genomic_DNA"/>
</dbReference>
<dbReference type="CDD" id="cd02786">
    <property type="entry name" value="MopB_CT_3"/>
    <property type="match status" value="1"/>
</dbReference>
<dbReference type="SUPFAM" id="SSF53706">
    <property type="entry name" value="Formate dehydrogenase/DMSO reductase, domains 1-3"/>
    <property type="match status" value="1"/>
</dbReference>
<organism evidence="6 7">
    <name type="scientific">Desulfoferula mesophila</name>
    <dbReference type="NCBI Taxonomy" id="3058419"/>
    <lineage>
        <taxon>Bacteria</taxon>
        <taxon>Pseudomonadati</taxon>
        <taxon>Thermodesulfobacteriota</taxon>
        <taxon>Desulfarculia</taxon>
        <taxon>Desulfarculales</taxon>
        <taxon>Desulfarculaceae</taxon>
        <taxon>Desulfoferula</taxon>
    </lineage>
</organism>
<evidence type="ECO:0000313" key="7">
    <source>
        <dbReference type="Proteomes" id="UP001366166"/>
    </source>
</evidence>
<dbReference type="GO" id="GO:0043546">
    <property type="term" value="F:molybdopterin cofactor binding"/>
    <property type="evidence" value="ECO:0007669"/>
    <property type="project" value="InterPro"/>
</dbReference>
<dbReference type="CDD" id="cd02766">
    <property type="entry name" value="MopB_3"/>
    <property type="match status" value="1"/>
</dbReference>
<gene>
    <name evidence="6" type="ORF">FAK_06700</name>
</gene>
<dbReference type="Pfam" id="PF00384">
    <property type="entry name" value="Molybdopterin"/>
    <property type="match status" value="1"/>
</dbReference>
<dbReference type="InterPro" id="IPR006963">
    <property type="entry name" value="Mopterin_OxRdtase_4Fe-4S_dom"/>
</dbReference>
<dbReference type="Pfam" id="PF04879">
    <property type="entry name" value="Molybdop_Fe4S4"/>
    <property type="match status" value="1"/>
</dbReference>
<dbReference type="InterPro" id="IPR006656">
    <property type="entry name" value="Mopterin_OxRdtase"/>
</dbReference>
<evidence type="ECO:0000313" key="6">
    <source>
        <dbReference type="EMBL" id="BEQ13604.1"/>
    </source>
</evidence>
<dbReference type="SMART" id="SM00926">
    <property type="entry name" value="Molybdop_Fe4S4"/>
    <property type="match status" value="1"/>
</dbReference>
<evidence type="ECO:0000256" key="4">
    <source>
        <dbReference type="ARBA" id="ARBA00023014"/>
    </source>
</evidence>
<dbReference type="PANTHER" id="PTHR43742">
    <property type="entry name" value="TRIMETHYLAMINE-N-OXIDE REDUCTASE"/>
    <property type="match status" value="1"/>
</dbReference>
<dbReference type="InterPro" id="IPR037920">
    <property type="entry name" value="YoaE_C"/>
</dbReference>
<dbReference type="KEGG" id="dmp:FAK_06700"/>
<dbReference type="SUPFAM" id="SSF50692">
    <property type="entry name" value="ADC-like"/>
    <property type="match status" value="1"/>
</dbReference>
<dbReference type="GO" id="GO:0016491">
    <property type="term" value="F:oxidoreductase activity"/>
    <property type="evidence" value="ECO:0007669"/>
    <property type="project" value="InterPro"/>
</dbReference>
<protein>
    <submittedName>
        <fullName evidence="6">Formate dehydrogenase</fullName>
    </submittedName>
</protein>
<dbReference type="GO" id="GO:0046872">
    <property type="term" value="F:metal ion binding"/>
    <property type="evidence" value="ECO:0007669"/>
    <property type="project" value="UniProtKB-KW"/>
</dbReference>
<dbReference type="PANTHER" id="PTHR43742:SF6">
    <property type="entry name" value="OXIDOREDUCTASE YYAE-RELATED"/>
    <property type="match status" value="1"/>
</dbReference>
<dbReference type="Gene3D" id="2.40.40.20">
    <property type="match status" value="1"/>
</dbReference>
<dbReference type="Gene3D" id="3.30.2070.10">
    <property type="entry name" value="Formate dehydrogenase/DMSO reductase"/>
    <property type="match status" value="1"/>
</dbReference>
<dbReference type="Gene3D" id="3.40.50.740">
    <property type="match status" value="1"/>
</dbReference>
<accession>A0AAU9EEB4</accession>
<comment type="similarity">
    <text evidence="1">Belongs to the prokaryotic molybdopterin-containing oxidoreductase family.</text>
</comment>
<dbReference type="RefSeq" id="WP_338605358.1">
    <property type="nucleotide sequence ID" value="NZ_AP028679.1"/>
</dbReference>
<dbReference type="Gene3D" id="3.40.228.10">
    <property type="entry name" value="Dimethylsulfoxide Reductase, domain 2"/>
    <property type="match status" value="1"/>
</dbReference>
<keyword evidence="7" id="KW-1185">Reference proteome</keyword>
<keyword evidence="3" id="KW-0408">Iron</keyword>
<dbReference type="InterPro" id="IPR006657">
    <property type="entry name" value="MoPterin_dinucl-bd_dom"/>
</dbReference>
<dbReference type="Pfam" id="PF01568">
    <property type="entry name" value="Molydop_binding"/>
    <property type="match status" value="1"/>
</dbReference>
<keyword evidence="4" id="KW-0411">Iron-sulfur</keyword>
<feature type="domain" description="4Fe-4S Mo/W bis-MGD-type" evidence="5">
    <location>
        <begin position="2"/>
        <end position="59"/>
    </location>
</feature>
<dbReference type="AlphaFoldDB" id="A0AAU9EEB4"/>
<dbReference type="InterPro" id="IPR009010">
    <property type="entry name" value="Asp_de-COase-like_dom_sf"/>
</dbReference>
<dbReference type="PROSITE" id="PS51669">
    <property type="entry name" value="4FE4S_MOW_BIS_MGD"/>
    <property type="match status" value="1"/>
</dbReference>
<dbReference type="Gene3D" id="2.20.25.90">
    <property type="entry name" value="ADC-like domains"/>
    <property type="match status" value="1"/>
</dbReference>
<sequence length="676" mass="72394">MDSWRPSVCPFDCPDTCGLLVRVKEGRATAVKGDPEHPFTQGFICQKMAQYPARVHHPQRITKPLLRVGPKGEGRFKEIGWDQALALAAAKLEETAAKHGPAAILPYSYAGHMGHLHRNAGHAFFHRLGASKLGRTICSSTASAGFAYSLGTGPGTDLSHSRLSDLIIVWGCNVLTTNLHAWPWFQEARRGGARLVVIDPYANQTALKADTHLKLRPGSDAALALGLMQVLINEELLDHEFIAAHTLGFADLQARAAEYPPERAAELTGVSAAEIVELGRAYGRARAPYIRTGCGPARQLAGGMAMRTIALLPALVGAFERPGGGILRSVGAGACLDLSRLTAEELSPAGTPTVNMVQLGAALAPEAPRPLHLLWVYLSNPAVVAPDSSAVLKGLAREDLFLVCQEMFMTETARWADLILPGAGSLEITELYTSYGHRYVQMAKPVIAPVGQCRSLWSVFQEMAGRMGFDEEVFTADEEQHISWMLDSGSPCLEGITLQSLSAGRPLLANIPANPYERGFLTPSGKVEFYCEALAAQGLDPLPDGAPSREDDHGGVYPLQLITPPRKQFLNSTFNELEAQRERAGEAEIYLHPDDAAARGIVDGGLVRVFNGRGECLLRAKVSEAVLPGVTVAEGLYWGAHTPGGTGINHLTSQALADLGGSSAFHCNQVEVAPAP</sequence>
<proteinExistence type="inferred from homology"/>
<reference evidence="7" key="1">
    <citation type="journal article" date="2023" name="Arch. Microbiol.">
        <title>Desulfoferula mesophilus gen. nov. sp. nov., a mesophilic sulfate-reducing bacterium isolated from a brackish lake sediment.</title>
        <authorList>
            <person name="Watanabe T."/>
            <person name="Yabe T."/>
            <person name="Tsuji J.M."/>
            <person name="Fukui M."/>
        </authorList>
    </citation>
    <scope>NUCLEOTIDE SEQUENCE [LARGE SCALE GENOMIC DNA]</scope>
    <source>
        <strain evidence="7">12FAK</strain>
    </source>
</reference>
<dbReference type="InterPro" id="IPR050612">
    <property type="entry name" value="Prok_Mopterin_Oxidored"/>
</dbReference>
<evidence type="ECO:0000256" key="2">
    <source>
        <dbReference type="ARBA" id="ARBA00022723"/>
    </source>
</evidence>
<dbReference type="Proteomes" id="UP001366166">
    <property type="component" value="Chromosome"/>
</dbReference>
<evidence type="ECO:0000259" key="5">
    <source>
        <dbReference type="PROSITE" id="PS51669"/>
    </source>
</evidence>
<evidence type="ECO:0000256" key="1">
    <source>
        <dbReference type="ARBA" id="ARBA00010312"/>
    </source>
</evidence>
<keyword evidence="2" id="KW-0479">Metal-binding</keyword>
<dbReference type="GO" id="GO:0051536">
    <property type="term" value="F:iron-sulfur cluster binding"/>
    <property type="evidence" value="ECO:0007669"/>
    <property type="project" value="UniProtKB-KW"/>
</dbReference>